<sequence>MLTNVVTSGNVFDLAEKHRHIAFLLCETGFKATPFLKKVVDRGWRELAEVRKMHKGNVLRHGKEHDTWQFYGLVCLNADGIDPGKDLANTLAGCLWHVKVPYGDSLALVLEANLEDTVNLLNLAPILDAISRSPIPIKVYMLQQRALPKKTGKIQGSADALSDDRTLIKDVMKLFEPKVNDLLRKRSFKVSATPAGMHEGTIQVGELYEVKDDCHSRHGGGYGFNVQCIRQIGNNALIHLVSDDQLPIKEGIHLLAIESNGRPFNSFASEYTFIIWSEVESAIEAAGKTVEQNLIDTIRGNLVFSKA</sequence>
<comment type="caution">
    <text evidence="1">The sequence shown here is derived from an EMBL/GenBank/DDBJ whole genome shotgun (WGS) entry which is preliminary data.</text>
</comment>
<protein>
    <submittedName>
        <fullName evidence="1">Uncharacterized protein</fullName>
    </submittedName>
</protein>
<evidence type="ECO:0000313" key="2">
    <source>
        <dbReference type="Proteomes" id="UP000034207"/>
    </source>
</evidence>
<dbReference type="AlphaFoldDB" id="A0A0G0P9H3"/>
<name>A0A0G0P9H3_UNCC2</name>
<gene>
    <name evidence="1" type="ORF">UT18_C0007G0030</name>
</gene>
<evidence type="ECO:0000313" key="1">
    <source>
        <dbReference type="EMBL" id="KKQ94774.1"/>
    </source>
</evidence>
<dbReference type="EMBL" id="LBVV01000007">
    <property type="protein sequence ID" value="KKQ94774.1"/>
    <property type="molecule type" value="Genomic_DNA"/>
</dbReference>
<organism evidence="1 2">
    <name type="scientific">candidate division CPR2 bacterium GW2011_GWC2_39_10</name>
    <dbReference type="NCBI Taxonomy" id="1618345"/>
    <lineage>
        <taxon>Bacteria</taxon>
        <taxon>Bacteria division CPR2</taxon>
    </lineage>
</organism>
<accession>A0A0G0P9H3</accession>
<dbReference type="Proteomes" id="UP000034207">
    <property type="component" value="Unassembled WGS sequence"/>
</dbReference>
<reference evidence="1" key="1">
    <citation type="journal article" date="2015" name="Nature">
        <title>rRNA introns, odd ribosomes, and small enigmatic genomes across a large radiation of phyla.</title>
        <authorList>
            <person name="Brown C.T."/>
            <person name="Hug L.A."/>
            <person name="Thomas B.C."/>
            <person name="Sharon I."/>
            <person name="Castelle C.J."/>
            <person name="Singh A."/>
            <person name="Wilkins M.J."/>
            <person name="Williams K.H."/>
            <person name="Banfield J.F."/>
        </authorList>
    </citation>
    <scope>NUCLEOTIDE SEQUENCE [LARGE SCALE GENOMIC DNA]</scope>
</reference>
<proteinExistence type="predicted"/>